<feature type="domain" description="Fatty acid desaturase" evidence="13">
    <location>
        <begin position="109"/>
        <end position="304"/>
    </location>
</feature>
<accession>A0A7S0ZKY9</accession>
<sequence>MHIISSENDAVGGVSSVSVVKRTGLERTMESVDAKDRVVSSSNVDVDANVRENKLDKSVLTTQCIEFNKRFGFYTRYPLSLINFIIFDAVVVVYFGLHKDAGMGSWLSVYGLGVLYIGLLMSVCLHRFFAHQAFSASRLVTFALAFAGCCTLQRGPIWWAAIHLKHHANCDTDDDPHSPVKSGWWGCIFFSSFDSDIDWKYVPKRLLLPELLILDVFHFVPPTIACAVLYKAFGNSLFHVMFLGLLPMTLSVLMSNIFNWRFHDDHDSVREVECRAVDRETELMANVVGENLHEEHHIHPRLAQRHAFDIPYWIGIYPLLKLGLIWDAQYKEDEKEKVSKDGKQVAFSVKDLHFLKGLKNSLIECVVIGSTCFLIARTVYQSVFASSAI</sequence>
<dbReference type="InterPro" id="IPR005804">
    <property type="entry name" value="FA_desaturase_dom"/>
</dbReference>
<gene>
    <name evidence="14" type="ORF">TOLI1172_LOCUS9471</name>
</gene>
<comment type="similarity">
    <text evidence="2">Belongs to the fatty acid desaturase type 1 family.</text>
</comment>
<feature type="transmembrane region" description="Helical" evidence="12">
    <location>
        <begin position="211"/>
        <end position="230"/>
    </location>
</feature>
<organism evidence="14">
    <name type="scientific">Timspurckia oligopyrenoides</name>
    <dbReference type="NCBI Taxonomy" id="708627"/>
    <lineage>
        <taxon>Eukaryota</taxon>
        <taxon>Rhodophyta</taxon>
        <taxon>Bangiophyceae</taxon>
        <taxon>Porphyridiales</taxon>
        <taxon>Porphyridiaceae</taxon>
        <taxon>Timspurckia</taxon>
    </lineage>
</organism>
<dbReference type="PANTHER" id="PTHR11351:SF31">
    <property type="entry name" value="DESATURASE 1, ISOFORM A-RELATED"/>
    <property type="match status" value="1"/>
</dbReference>
<evidence type="ECO:0000313" key="14">
    <source>
        <dbReference type="EMBL" id="CAD8825072.1"/>
    </source>
</evidence>
<comment type="subcellular location">
    <subcellularLocation>
        <location evidence="1">Membrane</location>
        <topology evidence="1">Multi-pass membrane protein</topology>
    </subcellularLocation>
</comment>
<evidence type="ECO:0000256" key="3">
    <source>
        <dbReference type="ARBA" id="ARBA00022516"/>
    </source>
</evidence>
<keyword evidence="5" id="KW-0276">Fatty acid metabolism</keyword>
<keyword evidence="6 12" id="KW-1133">Transmembrane helix</keyword>
<evidence type="ECO:0000256" key="11">
    <source>
        <dbReference type="ARBA" id="ARBA00023160"/>
    </source>
</evidence>
<keyword evidence="11" id="KW-0275">Fatty acid biosynthesis</keyword>
<dbReference type="EMBL" id="HBFP01013101">
    <property type="protein sequence ID" value="CAD8825072.1"/>
    <property type="molecule type" value="Transcribed_RNA"/>
</dbReference>
<protein>
    <recommendedName>
        <fullName evidence="13">Fatty acid desaturase domain-containing protein</fullName>
    </recommendedName>
</protein>
<keyword evidence="10 12" id="KW-0472">Membrane</keyword>
<feature type="transmembrane region" description="Helical" evidence="12">
    <location>
        <begin position="77"/>
        <end position="97"/>
    </location>
</feature>
<evidence type="ECO:0000256" key="12">
    <source>
        <dbReference type="SAM" id="Phobius"/>
    </source>
</evidence>
<evidence type="ECO:0000256" key="10">
    <source>
        <dbReference type="ARBA" id="ARBA00023136"/>
    </source>
</evidence>
<proteinExistence type="inferred from homology"/>
<dbReference type="GO" id="GO:0016020">
    <property type="term" value="C:membrane"/>
    <property type="evidence" value="ECO:0007669"/>
    <property type="project" value="UniProtKB-SubCell"/>
</dbReference>
<name>A0A7S0ZKY9_9RHOD</name>
<dbReference type="AlphaFoldDB" id="A0A7S0ZKY9"/>
<evidence type="ECO:0000256" key="2">
    <source>
        <dbReference type="ARBA" id="ARBA00009295"/>
    </source>
</evidence>
<feature type="transmembrane region" description="Helical" evidence="12">
    <location>
        <begin position="236"/>
        <end position="258"/>
    </location>
</feature>
<dbReference type="InterPro" id="IPR015876">
    <property type="entry name" value="Acyl-CoA_DS"/>
</dbReference>
<dbReference type="GO" id="GO:0016717">
    <property type="term" value="F:oxidoreductase activity, acting on paired donors, with oxidation of a pair of donors resulting in the reduction of molecular oxygen to two molecules of water"/>
    <property type="evidence" value="ECO:0007669"/>
    <property type="project" value="InterPro"/>
</dbReference>
<reference evidence="14" key="1">
    <citation type="submission" date="2021-01" db="EMBL/GenBank/DDBJ databases">
        <authorList>
            <person name="Corre E."/>
            <person name="Pelletier E."/>
            <person name="Niang G."/>
            <person name="Scheremetjew M."/>
            <person name="Finn R."/>
            <person name="Kale V."/>
            <person name="Holt S."/>
            <person name="Cochrane G."/>
            <person name="Meng A."/>
            <person name="Brown T."/>
            <person name="Cohen L."/>
        </authorList>
    </citation>
    <scope>NUCLEOTIDE SEQUENCE</scope>
    <source>
        <strain evidence="14">CCMP3278</strain>
    </source>
</reference>
<evidence type="ECO:0000256" key="5">
    <source>
        <dbReference type="ARBA" id="ARBA00022832"/>
    </source>
</evidence>
<dbReference type="GO" id="GO:0006633">
    <property type="term" value="P:fatty acid biosynthetic process"/>
    <property type="evidence" value="ECO:0007669"/>
    <property type="project" value="UniProtKB-KW"/>
</dbReference>
<dbReference type="Pfam" id="PF00487">
    <property type="entry name" value="FA_desaturase"/>
    <property type="match status" value="1"/>
</dbReference>
<evidence type="ECO:0000256" key="8">
    <source>
        <dbReference type="ARBA" id="ARBA00023004"/>
    </source>
</evidence>
<keyword evidence="7" id="KW-0560">Oxidoreductase</keyword>
<evidence type="ECO:0000256" key="4">
    <source>
        <dbReference type="ARBA" id="ARBA00022692"/>
    </source>
</evidence>
<keyword evidence="3" id="KW-0444">Lipid biosynthesis</keyword>
<evidence type="ECO:0000256" key="7">
    <source>
        <dbReference type="ARBA" id="ARBA00023002"/>
    </source>
</evidence>
<evidence type="ECO:0000256" key="1">
    <source>
        <dbReference type="ARBA" id="ARBA00004141"/>
    </source>
</evidence>
<feature type="transmembrane region" description="Helical" evidence="12">
    <location>
        <begin position="109"/>
        <end position="129"/>
    </location>
</feature>
<evidence type="ECO:0000259" key="13">
    <source>
        <dbReference type="Pfam" id="PF00487"/>
    </source>
</evidence>
<keyword evidence="4 12" id="KW-0812">Transmembrane</keyword>
<keyword evidence="8" id="KW-0408">Iron</keyword>
<keyword evidence="9" id="KW-0443">Lipid metabolism</keyword>
<dbReference type="PANTHER" id="PTHR11351">
    <property type="entry name" value="ACYL-COA DESATURASE"/>
    <property type="match status" value="1"/>
</dbReference>
<evidence type="ECO:0000256" key="6">
    <source>
        <dbReference type="ARBA" id="ARBA00022989"/>
    </source>
</evidence>
<evidence type="ECO:0000256" key="9">
    <source>
        <dbReference type="ARBA" id="ARBA00023098"/>
    </source>
</evidence>